<evidence type="ECO:0000313" key="3">
    <source>
        <dbReference type="Proteomes" id="UP000092743"/>
    </source>
</evidence>
<reference evidence="2 3" key="1">
    <citation type="submission" date="2016-04" db="EMBL/GenBank/DDBJ databases">
        <title>High quality genome of the nematocidal Bacillus thuringiensis MYBT18246.</title>
        <authorList>
            <person name="Hollensteiner J."/>
            <person name="Poehlein A."/>
            <person name="Sproeer C."/>
            <person name="Bunk B."/>
            <person name="Rosenstiel P."/>
            <person name="Schulenburg H."/>
            <person name="Liesegang H."/>
        </authorList>
    </citation>
    <scope>NUCLEOTIDE SEQUENCE [LARGE SCALE GENOMIC DNA]</scope>
    <source>
        <strain evidence="2 3">MYBT18246</strain>
    </source>
</reference>
<proteinExistence type="inferred from homology"/>
<name>A0A9W3SCX0_BACTU</name>
<accession>A0A9W3SCX0</accession>
<comment type="similarity">
    <text evidence="1">Belongs to the protein-tyrosine phosphatase family.</text>
</comment>
<gene>
    <name evidence="2" type="ORF">BT246_35880</name>
</gene>
<dbReference type="GO" id="GO:0004721">
    <property type="term" value="F:phosphoprotein phosphatase activity"/>
    <property type="evidence" value="ECO:0007669"/>
    <property type="project" value="InterPro"/>
</dbReference>
<dbReference type="SUPFAM" id="SSF52799">
    <property type="entry name" value="(Phosphotyrosine protein) phosphatases II"/>
    <property type="match status" value="1"/>
</dbReference>
<dbReference type="InterPro" id="IPR026893">
    <property type="entry name" value="Tyr/Ser_Pase_IphP-type"/>
</dbReference>
<dbReference type="PANTHER" id="PTHR31126">
    <property type="entry name" value="TYROSINE-PROTEIN PHOSPHATASE"/>
    <property type="match status" value="1"/>
</dbReference>
<evidence type="ECO:0000313" key="2">
    <source>
        <dbReference type="EMBL" id="ANS48937.1"/>
    </source>
</evidence>
<dbReference type="AlphaFoldDB" id="A0A9W3SCX0"/>
<dbReference type="FunFam" id="3.90.190.10:FF:000168">
    <property type="entry name" value="Protein tyrosine phosphatase"/>
    <property type="match status" value="1"/>
</dbReference>
<evidence type="ECO:0000256" key="1">
    <source>
        <dbReference type="ARBA" id="ARBA00009580"/>
    </source>
</evidence>
<dbReference type="Gene3D" id="3.90.190.10">
    <property type="entry name" value="Protein tyrosine phosphatase superfamily"/>
    <property type="match status" value="1"/>
</dbReference>
<organism evidence="2 3">
    <name type="scientific">Bacillus thuringiensis</name>
    <dbReference type="NCBI Taxonomy" id="1428"/>
    <lineage>
        <taxon>Bacteria</taxon>
        <taxon>Bacillati</taxon>
        <taxon>Bacillota</taxon>
        <taxon>Bacilli</taxon>
        <taxon>Bacillales</taxon>
        <taxon>Bacillaceae</taxon>
        <taxon>Bacillus</taxon>
        <taxon>Bacillus cereus group</taxon>
    </lineage>
</organism>
<dbReference type="InterPro" id="IPR029021">
    <property type="entry name" value="Prot-tyrosine_phosphatase-like"/>
</dbReference>
<protein>
    <submittedName>
        <fullName evidence="2">Protein tyrosine/serine phosphatase</fullName>
    </submittedName>
</protein>
<dbReference type="Proteomes" id="UP000092743">
    <property type="component" value="Chromosome"/>
</dbReference>
<dbReference type="Pfam" id="PF13350">
    <property type="entry name" value="Y_phosphatase3"/>
    <property type="match status" value="1"/>
</dbReference>
<dbReference type="PANTHER" id="PTHR31126:SF1">
    <property type="entry name" value="TYROSINE SPECIFIC PROTEIN PHOSPHATASES DOMAIN-CONTAINING PROTEIN"/>
    <property type="match status" value="1"/>
</dbReference>
<dbReference type="EMBL" id="CP015350">
    <property type="protein sequence ID" value="ANS48937.1"/>
    <property type="molecule type" value="Genomic_DNA"/>
</dbReference>
<sequence length="350" mass="39732">MTIRESVGERMEQQRNWLQATVERNEDNTLQIKWENNIEEVRIYWSTSPDHIEENGELLATVNGELSYTIENPSENERPYFRLVGSNGQAVTVAERRLPLQGAFNFRDMGGYETTEGRKVKWGKLYRSEELAGLTEWDIAYLQKSGLKLICDYRTDFEVKHKPNPEITGARQVCLPVMQDLAKDLNINEFFQVGDLSMLGKPGEYLVKMNQDFVSGNEAFVSFLNLAQNPENLPLVNHCTAGKDRTGFGSALLLLLLGVPEKTVMEDYLLSNGFREKLNEKMMAFLGAKLQNDESRAILGAMFEARAEYLQAAIDGIQKQYGSVEAYAEKALGFTKDSLEEMKVLLLEEK</sequence>